<dbReference type="SUPFAM" id="SSF56219">
    <property type="entry name" value="DNase I-like"/>
    <property type="match status" value="1"/>
</dbReference>
<evidence type="ECO:0000313" key="2">
    <source>
        <dbReference type="Proteomes" id="UP001501218"/>
    </source>
</evidence>
<gene>
    <name evidence="1" type="ORF">GCM10009854_49900</name>
</gene>
<dbReference type="EMBL" id="BAAARA010000025">
    <property type="protein sequence ID" value="GAA2364134.1"/>
    <property type="molecule type" value="Genomic_DNA"/>
</dbReference>
<proteinExistence type="predicted"/>
<reference evidence="2" key="1">
    <citation type="journal article" date="2019" name="Int. J. Syst. Evol. Microbiol.">
        <title>The Global Catalogue of Microorganisms (GCM) 10K type strain sequencing project: providing services to taxonomists for standard genome sequencing and annotation.</title>
        <authorList>
            <consortium name="The Broad Institute Genomics Platform"/>
            <consortium name="The Broad Institute Genome Sequencing Center for Infectious Disease"/>
            <person name="Wu L."/>
            <person name="Ma J."/>
        </authorList>
    </citation>
    <scope>NUCLEOTIDE SEQUENCE [LARGE SCALE GENOMIC DNA]</scope>
    <source>
        <strain evidence="2">JCM 16221</strain>
    </source>
</reference>
<comment type="caution">
    <text evidence="1">The sequence shown here is derived from an EMBL/GenBank/DDBJ whole genome shotgun (WGS) entry which is preliminary data.</text>
</comment>
<dbReference type="InterPro" id="IPR036691">
    <property type="entry name" value="Endo/exonu/phosph_ase_sf"/>
</dbReference>
<protein>
    <recommendedName>
        <fullName evidence="3">Endonuclease/exonuclease/phosphatase domain-containing protein</fullName>
    </recommendedName>
</protein>
<sequence>MLVDIAEFNFEVGGLVGGIWGPRRDYDFARLVEAMDDDWPAVLVLCEGAFYEHNGSAGAFGAATAMREAGGRPYVPLLGTLTGDRGPMAPVVFVDPQVITVHNWYSGREPDHFSHRTNLMVASLAGSSEKWRLVAAHWDVNDELARLRDARNLRPYARPDVPCAVVGDFNSHPSGPHWRVDNFDAAPAWRRYTKTHWPPEFREDGTPVDERATDALDFLLGRWHEPTGARRGGAGFHCAAEHFKDYTPTVNGGTPGTFGPMTLDRVLVNDGFKDGLTGYRVHLPQDPENPPSDHRRITVTLDI</sequence>
<dbReference type="Proteomes" id="UP001501218">
    <property type="component" value="Unassembled WGS sequence"/>
</dbReference>
<name>A0ABP5TY53_9PSEU</name>
<evidence type="ECO:0000313" key="1">
    <source>
        <dbReference type="EMBL" id="GAA2364134.1"/>
    </source>
</evidence>
<evidence type="ECO:0008006" key="3">
    <source>
        <dbReference type="Google" id="ProtNLM"/>
    </source>
</evidence>
<dbReference type="Gene3D" id="3.60.10.10">
    <property type="entry name" value="Endonuclease/exonuclease/phosphatase"/>
    <property type="match status" value="1"/>
</dbReference>
<keyword evidence="2" id="KW-1185">Reference proteome</keyword>
<accession>A0ABP5TY53</accession>
<organism evidence="1 2">
    <name type="scientific">Saccharopolyspora halophila</name>
    <dbReference type="NCBI Taxonomy" id="405551"/>
    <lineage>
        <taxon>Bacteria</taxon>
        <taxon>Bacillati</taxon>
        <taxon>Actinomycetota</taxon>
        <taxon>Actinomycetes</taxon>
        <taxon>Pseudonocardiales</taxon>
        <taxon>Pseudonocardiaceae</taxon>
        <taxon>Saccharopolyspora</taxon>
    </lineage>
</organism>